<feature type="non-terminal residue" evidence="2">
    <location>
        <position position="317"/>
    </location>
</feature>
<proteinExistence type="predicted"/>
<name>V5GQ18_ANOGL</name>
<dbReference type="EMBL" id="GALX01002227">
    <property type="protein sequence ID" value="JAB66239.1"/>
    <property type="molecule type" value="Transcribed_RNA"/>
</dbReference>
<dbReference type="GO" id="GO:0003964">
    <property type="term" value="F:RNA-directed DNA polymerase activity"/>
    <property type="evidence" value="ECO:0007669"/>
    <property type="project" value="UniProtKB-KW"/>
</dbReference>
<gene>
    <name evidence="2" type="primary">RTXE</name>
</gene>
<dbReference type="InterPro" id="IPR043502">
    <property type="entry name" value="DNA/RNA_pol_sf"/>
</dbReference>
<dbReference type="InterPro" id="IPR000477">
    <property type="entry name" value="RT_dom"/>
</dbReference>
<evidence type="ECO:0000313" key="2">
    <source>
        <dbReference type="EMBL" id="JAB66239.1"/>
    </source>
</evidence>
<protein>
    <submittedName>
        <fullName evidence="2">Putative RNA-directed DNA polymerase</fullName>
    </submittedName>
</protein>
<dbReference type="AlphaFoldDB" id="V5GQ18"/>
<keyword evidence="2" id="KW-0695">RNA-directed DNA polymerase</keyword>
<reference evidence="2" key="1">
    <citation type="submission" date="2013-07" db="EMBL/GenBank/DDBJ databases">
        <title>Midgut Transcriptome Profiling of Anoplphora glabripennis, a Lignocellulose Degrading, Wood-Boring Cerambycid.</title>
        <authorList>
            <person name="Scully E.D."/>
            <person name="Hoover K."/>
            <person name="Carlson J.E."/>
            <person name="Tien M."/>
            <person name="Geib S.M."/>
        </authorList>
    </citation>
    <scope>NUCLEOTIDE SEQUENCE</scope>
</reference>
<dbReference type="SUPFAM" id="SSF56672">
    <property type="entry name" value="DNA/RNA polymerases"/>
    <property type="match status" value="1"/>
</dbReference>
<dbReference type="PANTHER" id="PTHR33332">
    <property type="entry name" value="REVERSE TRANSCRIPTASE DOMAIN-CONTAINING PROTEIN"/>
    <property type="match status" value="1"/>
</dbReference>
<accession>V5GQ18</accession>
<keyword evidence="2" id="KW-0548">Nucleotidyltransferase</keyword>
<keyword evidence="2" id="KW-0808">Transferase</keyword>
<organism evidence="2">
    <name type="scientific">Anoplophora glabripennis</name>
    <name type="common">Asian longhorn beetle</name>
    <name type="synonym">Anoplophora nobilis</name>
    <dbReference type="NCBI Taxonomy" id="217634"/>
    <lineage>
        <taxon>Eukaryota</taxon>
        <taxon>Metazoa</taxon>
        <taxon>Ecdysozoa</taxon>
        <taxon>Arthropoda</taxon>
        <taxon>Hexapoda</taxon>
        <taxon>Insecta</taxon>
        <taxon>Pterygota</taxon>
        <taxon>Neoptera</taxon>
        <taxon>Endopterygota</taxon>
        <taxon>Coleoptera</taxon>
        <taxon>Polyphaga</taxon>
        <taxon>Cucujiformia</taxon>
        <taxon>Chrysomeloidea</taxon>
        <taxon>Cerambycidae</taxon>
        <taxon>Lamiinae</taxon>
        <taxon>Lamiini</taxon>
        <taxon>Anoplophora</taxon>
    </lineage>
</organism>
<feature type="non-terminal residue" evidence="2">
    <location>
        <position position="1"/>
    </location>
</feature>
<dbReference type="CDD" id="cd01650">
    <property type="entry name" value="RT_nLTR_like"/>
    <property type="match status" value="1"/>
</dbReference>
<dbReference type="PROSITE" id="PS50878">
    <property type="entry name" value="RT_POL"/>
    <property type="match status" value="1"/>
</dbReference>
<evidence type="ECO:0000259" key="1">
    <source>
        <dbReference type="PROSITE" id="PS50878"/>
    </source>
</evidence>
<sequence>KKLMLLNVKHQKSASFPSHLNNADSINNYFIDSIPNMQLTDNDIVNYYLSKVRTHPRFSFKLVNETDIRSIIGQIRSNAVGGDGFGINFIKICCPYILPVIVNIVNSVFLESQFPSLWKEALVIPLPKVNNPSEWKDFRPISILSCLSKIVEKVMEKQLRSFIDINDILPLEQLGFRPGFSCTTALLNITDYIIRATDVDLMTVLVLLDFSKAFDTVNHAVLLALLKSIGLDDGSLQLFESYLTGRSQVVKLGSAVSQRRQLYCGVPQGSILGPLLFSLYTASFPIFLKYSKIHMYADDTQIYYSFSKNDYELAKNR</sequence>
<feature type="domain" description="Reverse transcriptase" evidence="1">
    <location>
        <begin position="107"/>
        <end position="317"/>
    </location>
</feature>
<dbReference type="Pfam" id="PF00078">
    <property type="entry name" value="RVT_1"/>
    <property type="match status" value="1"/>
</dbReference>